<sequence length="99" mass="11548">MSMIWSEMLECLQAYRPRIYSRVMYWEFPPSRWVKCSTDVHVEATPGSLGKKNKECFRQKASRSDLQVSISYPVKIDLEDDRDGRFPHPSFGGVLTKDM</sequence>
<dbReference type="EMBL" id="JACEIK010005102">
    <property type="protein sequence ID" value="MCE0480711.1"/>
    <property type="molecule type" value="Genomic_DNA"/>
</dbReference>
<organism evidence="1 2">
    <name type="scientific">Datura stramonium</name>
    <name type="common">Jimsonweed</name>
    <name type="synonym">Common thornapple</name>
    <dbReference type="NCBI Taxonomy" id="4076"/>
    <lineage>
        <taxon>Eukaryota</taxon>
        <taxon>Viridiplantae</taxon>
        <taxon>Streptophyta</taxon>
        <taxon>Embryophyta</taxon>
        <taxon>Tracheophyta</taxon>
        <taxon>Spermatophyta</taxon>
        <taxon>Magnoliopsida</taxon>
        <taxon>eudicotyledons</taxon>
        <taxon>Gunneridae</taxon>
        <taxon>Pentapetalae</taxon>
        <taxon>asterids</taxon>
        <taxon>lamiids</taxon>
        <taxon>Solanales</taxon>
        <taxon>Solanaceae</taxon>
        <taxon>Solanoideae</taxon>
        <taxon>Datureae</taxon>
        <taxon>Datura</taxon>
    </lineage>
</organism>
<proteinExistence type="predicted"/>
<accession>A0ABS8VM31</accession>
<evidence type="ECO:0000313" key="2">
    <source>
        <dbReference type="Proteomes" id="UP000823775"/>
    </source>
</evidence>
<keyword evidence="2" id="KW-1185">Reference proteome</keyword>
<evidence type="ECO:0000313" key="1">
    <source>
        <dbReference type="EMBL" id="MCE0480711.1"/>
    </source>
</evidence>
<name>A0ABS8VM31_DATST</name>
<gene>
    <name evidence="1" type="ORF">HAX54_037803</name>
</gene>
<dbReference type="Proteomes" id="UP000823775">
    <property type="component" value="Unassembled WGS sequence"/>
</dbReference>
<comment type="caution">
    <text evidence="1">The sequence shown here is derived from an EMBL/GenBank/DDBJ whole genome shotgun (WGS) entry which is preliminary data.</text>
</comment>
<protein>
    <submittedName>
        <fullName evidence="1">Uncharacterized protein</fullName>
    </submittedName>
</protein>
<reference evidence="1 2" key="1">
    <citation type="journal article" date="2021" name="BMC Genomics">
        <title>Datura genome reveals duplications of psychoactive alkaloid biosynthetic genes and high mutation rate following tissue culture.</title>
        <authorList>
            <person name="Rajewski A."/>
            <person name="Carter-House D."/>
            <person name="Stajich J."/>
            <person name="Litt A."/>
        </authorList>
    </citation>
    <scope>NUCLEOTIDE SEQUENCE [LARGE SCALE GENOMIC DNA]</scope>
    <source>
        <strain evidence="1">AR-01</strain>
    </source>
</reference>